<dbReference type="Pfam" id="PF01547">
    <property type="entry name" value="SBP_bac_1"/>
    <property type="match status" value="1"/>
</dbReference>
<dbReference type="EMBL" id="CP042913">
    <property type="protein sequence ID" value="QEG36115.1"/>
    <property type="molecule type" value="Genomic_DNA"/>
</dbReference>
<comment type="similarity">
    <text evidence="1">Belongs to the bacterial solute-binding protein 1 family.</text>
</comment>
<keyword evidence="4" id="KW-0812">Transmembrane</keyword>
<dbReference type="GO" id="GO:0042956">
    <property type="term" value="P:maltodextrin transmembrane transport"/>
    <property type="evidence" value="ECO:0007669"/>
    <property type="project" value="TreeGrafter"/>
</dbReference>
<evidence type="ECO:0000256" key="3">
    <source>
        <dbReference type="ARBA" id="ARBA00022729"/>
    </source>
</evidence>
<keyword evidence="4" id="KW-0472">Membrane</keyword>
<proteinExistence type="inferred from homology"/>
<dbReference type="Proteomes" id="UP000323917">
    <property type="component" value="Chromosome"/>
</dbReference>
<evidence type="ECO:0000313" key="6">
    <source>
        <dbReference type="Proteomes" id="UP000323917"/>
    </source>
</evidence>
<dbReference type="PANTHER" id="PTHR30061">
    <property type="entry name" value="MALTOSE-BINDING PERIPLASMIC PROTEIN"/>
    <property type="match status" value="1"/>
</dbReference>
<dbReference type="KEGG" id="bgok:Pr1d_34240"/>
<dbReference type="OrthoDB" id="9761387at2"/>
<sequence length="442" mass="49147">MRWLTLDSDGSSPSIILRSKRNTLNRLITLIVLACLSFLFIIAACAAQQSDRLIITMWQHHMVSGEREAIDAEIGRFRQLHPEIDVRALSKSGYESAALDGIGPDLVYGPSDAVELFQSKRIIQDMTPWISKTQQQQFGEGSLIKLPGLDDSSKEELLLVGGRVGNHLALVFNQNYVSEPPQTTEDLIQIAKQQTIDEDQDGRPERYGLVWNCSEPFFAVPFLTGCGAWVFDENSPGVPNLDTPEAIAAYALIHRIVNKELVTPPNCDYAIADALFKDGKAAMIINGDWSWSDYLGNPKLNAAVAVLPAVSGTGIPMRPMVAPIGYSLNANAKGERADAAMLFVQYMTSEEVQRRLVKRLRIVSSLHVLYEEALSSSDKIFTVSVKQVERGRPMPVEYELRAIFDSMRPALRALLQGELTPEEAGKRMQIMAERRISEMKLQ</sequence>
<accession>A0A5B9QET7</accession>
<keyword evidence="6" id="KW-1185">Reference proteome</keyword>
<gene>
    <name evidence="5" type="primary">malE</name>
    <name evidence="5" type="ORF">Pr1d_34240</name>
</gene>
<evidence type="ECO:0000313" key="5">
    <source>
        <dbReference type="EMBL" id="QEG36115.1"/>
    </source>
</evidence>
<organism evidence="5 6">
    <name type="scientific">Bythopirellula goksoeyrii</name>
    <dbReference type="NCBI Taxonomy" id="1400387"/>
    <lineage>
        <taxon>Bacteria</taxon>
        <taxon>Pseudomonadati</taxon>
        <taxon>Planctomycetota</taxon>
        <taxon>Planctomycetia</taxon>
        <taxon>Pirellulales</taxon>
        <taxon>Lacipirellulaceae</taxon>
        <taxon>Bythopirellula</taxon>
    </lineage>
</organism>
<name>A0A5B9QET7_9BACT</name>
<keyword evidence="4" id="KW-1133">Transmembrane helix</keyword>
<evidence type="ECO:0000256" key="2">
    <source>
        <dbReference type="ARBA" id="ARBA00022448"/>
    </source>
</evidence>
<dbReference type="SUPFAM" id="SSF53850">
    <property type="entry name" value="Periplasmic binding protein-like II"/>
    <property type="match status" value="1"/>
</dbReference>
<reference evidence="5 6" key="1">
    <citation type="submission" date="2019-08" db="EMBL/GenBank/DDBJ databases">
        <title>Deep-cultivation of Planctomycetes and their phenomic and genomic characterization uncovers novel biology.</title>
        <authorList>
            <person name="Wiegand S."/>
            <person name="Jogler M."/>
            <person name="Boedeker C."/>
            <person name="Pinto D."/>
            <person name="Vollmers J."/>
            <person name="Rivas-Marin E."/>
            <person name="Kohn T."/>
            <person name="Peeters S.H."/>
            <person name="Heuer A."/>
            <person name="Rast P."/>
            <person name="Oberbeckmann S."/>
            <person name="Bunk B."/>
            <person name="Jeske O."/>
            <person name="Meyerdierks A."/>
            <person name="Storesund J.E."/>
            <person name="Kallscheuer N."/>
            <person name="Luecker S."/>
            <person name="Lage O.M."/>
            <person name="Pohl T."/>
            <person name="Merkel B.J."/>
            <person name="Hornburger P."/>
            <person name="Mueller R.-W."/>
            <person name="Bruemmer F."/>
            <person name="Labrenz M."/>
            <person name="Spormann A.M."/>
            <person name="Op den Camp H."/>
            <person name="Overmann J."/>
            <person name="Amann R."/>
            <person name="Jetten M.S.M."/>
            <person name="Mascher T."/>
            <person name="Medema M.H."/>
            <person name="Devos D.P."/>
            <person name="Kaster A.-K."/>
            <person name="Ovreas L."/>
            <person name="Rohde M."/>
            <person name="Galperin M.Y."/>
            <person name="Jogler C."/>
        </authorList>
    </citation>
    <scope>NUCLEOTIDE SEQUENCE [LARGE SCALE GENOMIC DNA]</scope>
    <source>
        <strain evidence="5 6">Pr1d</strain>
    </source>
</reference>
<dbReference type="Gene3D" id="3.40.190.10">
    <property type="entry name" value="Periplasmic binding protein-like II"/>
    <property type="match status" value="2"/>
</dbReference>
<dbReference type="RefSeq" id="WP_148074519.1">
    <property type="nucleotide sequence ID" value="NZ_CP042913.1"/>
</dbReference>
<dbReference type="GO" id="GO:1901982">
    <property type="term" value="F:maltose binding"/>
    <property type="evidence" value="ECO:0007669"/>
    <property type="project" value="TreeGrafter"/>
</dbReference>
<dbReference type="GO" id="GO:0055052">
    <property type="term" value="C:ATP-binding cassette (ABC) transporter complex, substrate-binding subunit-containing"/>
    <property type="evidence" value="ECO:0007669"/>
    <property type="project" value="TreeGrafter"/>
</dbReference>
<keyword evidence="2" id="KW-0813">Transport</keyword>
<evidence type="ECO:0000256" key="4">
    <source>
        <dbReference type="SAM" id="Phobius"/>
    </source>
</evidence>
<evidence type="ECO:0000256" key="1">
    <source>
        <dbReference type="ARBA" id="ARBA00008520"/>
    </source>
</evidence>
<dbReference type="GO" id="GO:0015768">
    <property type="term" value="P:maltose transport"/>
    <property type="evidence" value="ECO:0007669"/>
    <property type="project" value="TreeGrafter"/>
</dbReference>
<keyword evidence="3" id="KW-0732">Signal</keyword>
<feature type="transmembrane region" description="Helical" evidence="4">
    <location>
        <begin position="27"/>
        <end position="47"/>
    </location>
</feature>
<dbReference type="PANTHER" id="PTHR30061:SF50">
    <property type="entry name" value="MALTOSE_MALTODEXTRIN-BINDING PERIPLASMIC PROTEIN"/>
    <property type="match status" value="1"/>
</dbReference>
<protein>
    <submittedName>
        <fullName evidence="5">Maltose-binding periplasmic protein</fullName>
    </submittedName>
</protein>
<dbReference type="InterPro" id="IPR006059">
    <property type="entry name" value="SBP"/>
</dbReference>
<dbReference type="AlphaFoldDB" id="A0A5B9QET7"/>